<feature type="region of interest" description="Disordered" evidence="1">
    <location>
        <begin position="72"/>
        <end position="114"/>
    </location>
</feature>
<dbReference type="EMBL" id="FR746099">
    <property type="protein sequence ID" value="CCC41116.1"/>
    <property type="molecule type" value="Genomic_DNA"/>
</dbReference>
<dbReference type="KEGG" id="hwc:Hqrw_3342"/>
<reference evidence="2 3" key="1">
    <citation type="journal article" date="2011" name="PLoS ONE">
        <title>Haloquadratum walsbyi: limited diversity in a global pond.</title>
        <authorList>
            <person name="Dyall-Smith M."/>
            <person name="Pfeiffer F."/>
            <person name="Klee K."/>
            <person name="Palm P."/>
            <person name="Gross K."/>
            <person name="Schuster S.C."/>
            <person name="Rampp M."/>
            <person name="Oesterhelt D."/>
        </authorList>
    </citation>
    <scope>NUCLEOTIDE SEQUENCE [LARGE SCALE GENOMIC DNA]</scope>
    <source>
        <strain evidence="3">DSM 16854 / JCM 12705 / C23</strain>
    </source>
</reference>
<accession>G0LLZ6</accession>
<evidence type="ECO:0000256" key="1">
    <source>
        <dbReference type="SAM" id="MobiDB-lite"/>
    </source>
</evidence>
<proteinExistence type="predicted"/>
<dbReference type="HOGENOM" id="CLU_126924_0_0_2"/>
<name>G0LLZ6_HALWC</name>
<feature type="compositionally biased region" description="Basic and acidic residues" evidence="1">
    <location>
        <begin position="104"/>
        <end position="114"/>
    </location>
</feature>
<dbReference type="Proteomes" id="UP000007954">
    <property type="component" value="Chromosome"/>
</dbReference>
<gene>
    <name evidence="2" type="ordered locus">Hqrw_3342</name>
</gene>
<dbReference type="RefSeq" id="WP_014556561.1">
    <property type="nucleotide sequence ID" value="NC_017459.1"/>
</dbReference>
<evidence type="ECO:0000313" key="3">
    <source>
        <dbReference type="Proteomes" id="UP000007954"/>
    </source>
</evidence>
<organism evidence="2 3">
    <name type="scientific">Haloquadratum walsbyi (strain DSM 16854 / JCM 12705 / C23)</name>
    <dbReference type="NCBI Taxonomy" id="768065"/>
    <lineage>
        <taxon>Archaea</taxon>
        <taxon>Methanobacteriati</taxon>
        <taxon>Methanobacteriota</taxon>
        <taxon>Stenosarchaea group</taxon>
        <taxon>Halobacteria</taxon>
        <taxon>Halobacteriales</taxon>
        <taxon>Haloferacaceae</taxon>
        <taxon>Haloquadratum</taxon>
    </lineage>
</organism>
<dbReference type="GeneID" id="12448153"/>
<dbReference type="AlphaFoldDB" id="G0LLZ6"/>
<protein>
    <submittedName>
        <fullName evidence="2">Uncharacterized protein</fullName>
    </submittedName>
</protein>
<sequence>MHIRDWQDILTDVTEADVDPDGWRAVAGTRQEGLGEDLFLGHPNAGVYELKTYAKNPRELRGVGTQVARRIDDELDPLLPQQNRQQDTESEEQGRFAVQSPPSDEEHAESMAKRLEETVRVHSEAPTSPDDFFTDVMDALESPAFGPMKYEFDGRPEELDKLTETFEDTDDLLAKDLDDLVESDEVSRGFQ</sequence>
<dbReference type="OrthoDB" id="213677at2157"/>
<evidence type="ECO:0000313" key="2">
    <source>
        <dbReference type="EMBL" id="CCC41116.1"/>
    </source>
</evidence>